<evidence type="ECO:0000256" key="7">
    <source>
        <dbReference type="ARBA" id="ARBA00048045"/>
    </source>
</evidence>
<keyword evidence="11" id="KW-1185">Reference proteome</keyword>
<dbReference type="InterPro" id="IPR016192">
    <property type="entry name" value="APOBEC/CMP_deaminase_Zn-bd"/>
</dbReference>
<feature type="binding site" evidence="8">
    <location>
        <position position="52"/>
    </location>
    <ligand>
        <name>Zn(2+)</name>
        <dbReference type="ChEBI" id="CHEBI:29105"/>
        <note>catalytic</note>
    </ligand>
</feature>
<dbReference type="InterPro" id="IPR016193">
    <property type="entry name" value="Cytidine_deaminase-like"/>
</dbReference>
<comment type="similarity">
    <text evidence="1">Belongs to the cytidine and deoxycytidylate deaminase family. ADAT2 subfamily.</text>
</comment>
<dbReference type="PANTHER" id="PTHR11079">
    <property type="entry name" value="CYTOSINE DEAMINASE FAMILY MEMBER"/>
    <property type="match status" value="1"/>
</dbReference>
<keyword evidence="5 8" id="KW-0378">Hydrolase</keyword>
<comment type="caution">
    <text evidence="10">The sequence shown here is derived from an EMBL/GenBank/DDBJ whole genome shotgun (WGS) entry which is preliminary data.</text>
</comment>
<keyword evidence="6 8" id="KW-0862">Zinc</keyword>
<organism evidence="10 11">
    <name type="scientific">Desulfurobacterium pacificum</name>
    <dbReference type="NCBI Taxonomy" id="240166"/>
    <lineage>
        <taxon>Bacteria</taxon>
        <taxon>Pseudomonadati</taxon>
        <taxon>Aquificota</taxon>
        <taxon>Aquificia</taxon>
        <taxon>Desulfurobacteriales</taxon>
        <taxon>Desulfurobacteriaceae</taxon>
        <taxon>Desulfurobacterium</taxon>
    </lineage>
</organism>
<evidence type="ECO:0000256" key="2">
    <source>
        <dbReference type="ARBA" id="ARBA00011738"/>
    </source>
</evidence>
<feature type="binding site" evidence="8">
    <location>
        <position position="85"/>
    </location>
    <ligand>
        <name>Zn(2+)</name>
        <dbReference type="ChEBI" id="CHEBI:29105"/>
        <note>catalytic</note>
    </ligand>
</feature>
<keyword evidence="4 8" id="KW-0479">Metal-binding</keyword>
<dbReference type="Pfam" id="PF14437">
    <property type="entry name" value="MafB19-deam"/>
    <property type="match status" value="1"/>
</dbReference>
<dbReference type="Proteomes" id="UP001157911">
    <property type="component" value="Unassembled WGS sequence"/>
</dbReference>
<gene>
    <name evidence="8" type="primary">tadA</name>
    <name evidence="10" type="ORF">SAMN06265339_0905</name>
</gene>
<name>A0ABY1NKI9_9BACT</name>
<feature type="binding site" evidence="8">
    <location>
        <position position="82"/>
    </location>
    <ligand>
        <name>Zn(2+)</name>
        <dbReference type="ChEBI" id="CHEBI:29105"/>
        <note>catalytic</note>
    </ligand>
</feature>
<feature type="domain" description="CMP/dCMP-type deaminase" evidence="9">
    <location>
        <begin position="1"/>
        <end position="120"/>
    </location>
</feature>
<dbReference type="PANTHER" id="PTHR11079:SF202">
    <property type="entry name" value="TRNA-SPECIFIC ADENOSINE DEAMINASE"/>
    <property type="match status" value="1"/>
</dbReference>
<evidence type="ECO:0000256" key="5">
    <source>
        <dbReference type="ARBA" id="ARBA00022801"/>
    </source>
</evidence>
<evidence type="ECO:0000256" key="8">
    <source>
        <dbReference type="HAMAP-Rule" id="MF_00972"/>
    </source>
</evidence>
<dbReference type="CDD" id="cd01285">
    <property type="entry name" value="nucleoside_deaminase"/>
    <property type="match status" value="1"/>
</dbReference>
<dbReference type="InterPro" id="IPR028883">
    <property type="entry name" value="tRNA_aden_deaminase"/>
</dbReference>
<dbReference type="EC" id="3.5.4.33" evidence="8"/>
<feature type="active site" description="Proton donor" evidence="8">
    <location>
        <position position="54"/>
    </location>
</feature>
<protein>
    <recommendedName>
        <fullName evidence="8">tRNA-specific adenosine deaminase</fullName>
        <ecNumber evidence="8">3.5.4.33</ecNumber>
    </recommendedName>
</protein>
<proteinExistence type="inferred from homology"/>
<accession>A0ABY1NKI9</accession>
<evidence type="ECO:0000313" key="10">
    <source>
        <dbReference type="EMBL" id="SMP11309.1"/>
    </source>
</evidence>
<dbReference type="InterPro" id="IPR002125">
    <property type="entry name" value="CMP_dCMP_dom"/>
</dbReference>
<evidence type="ECO:0000259" key="9">
    <source>
        <dbReference type="PROSITE" id="PS51747"/>
    </source>
</evidence>
<dbReference type="HAMAP" id="MF_00972">
    <property type="entry name" value="tRNA_aden_deaminase"/>
    <property type="match status" value="1"/>
</dbReference>
<dbReference type="EMBL" id="FXUB01000002">
    <property type="protein sequence ID" value="SMP11309.1"/>
    <property type="molecule type" value="Genomic_DNA"/>
</dbReference>
<comment type="function">
    <text evidence="8">Catalyzes the deamination of adenosine to inosine at the wobble position 34 of tRNA(Arg2).</text>
</comment>
<dbReference type="InterPro" id="IPR058535">
    <property type="entry name" value="MafB19-deam"/>
</dbReference>
<comment type="catalytic activity">
    <reaction evidence="7 8">
        <text>adenosine(34) in tRNA + H2O + H(+) = inosine(34) in tRNA + NH4(+)</text>
        <dbReference type="Rhea" id="RHEA:43168"/>
        <dbReference type="Rhea" id="RHEA-COMP:10373"/>
        <dbReference type="Rhea" id="RHEA-COMP:10374"/>
        <dbReference type="ChEBI" id="CHEBI:15377"/>
        <dbReference type="ChEBI" id="CHEBI:15378"/>
        <dbReference type="ChEBI" id="CHEBI:28938"/>
        <dbReference type="ChEBI" id="CHEBI:74411"/>
        <dbReference type="ChEBI" id="CHEBI:82852"/>
        <dbReference type="EC" id="3.5.4.33"/>
    </reaction>
</comment>
<evidence type="ECO:0000256" key="1">
    <source>
        <dbReference type="ARBA" id="ARBA00010669"/>
    </source>
</evidence>
<dbReference type="PROSITE" id="PS00903">
    <property type="entry name" value="CYT_DCMP_DEAMINASES_1"/>
    <property type="match status" value="1"/>
</dbReference>
<dbReference type="Gene3D" id="3.40.140.10">
    <property type="entry name" value="Cytidine Deaminase, domain 2"/>
    <property type="match status" value="1"/>
</dbReference>
<keyword evidence="3 8" id="KW-0819">tRNA processing</keyword>
<evidence type="ECO:0000256" key="3">
    <source>
        <dbReference type="ARBA" id="ARBA00022694"/>
    </source>
</evidence>
<reference evidence="10 11" key="1">
    <citation type="submission" date="2017-05" db="EMBL/GenBank/DDBJ databases">
        <authorList>
            <person name="Varghese N."/>
            <person name="Submissions S."/>
        </authorList>
    </citation>
    <scope>NUCLEOTIDE SEQUENCE [LARGE SCALE GENOMIC DNA]</scope>
    <source>
        <strain evidence="10 11">DSM 15522</strain>
    </source>
</reference>
<dbReference type="SUPFAM" id="SSF53927">
    <property type="entry name" value="Cytidine deaminase-like"/>
    <property type="match status" value="1"/>
</dbReference>
<comment type="subunit">
    <text evidence="2 8">Homodimer.</text>
</comment>
<evidence type="ECO:0000313" key="11">
    <source>
        <dbReference type="Proteomes" id="UP001157911"/>
    </source>
</evidence>
<dbReference type="PROSITE" id="PS51747">
    <property type="entry name" value="CYT_DCMP_DEAMINASES_2"/>
    <property type="match status" value="1"/>
</dbReference>
<sequence length="148" mass="16921">MNHLFFLREALKEAEKAFSLGEVPIGAVIVKDNQIISRAFNRKEFLQDPTAHAEILAIREAALKFNSWRLNDCILYTTVEPCVMCCGAIIQARLKTVVYGVPDKKFGGVESLYSILGDERNNHRPEVIKIEFPPAEELLKRFFKILRK</sequence>
<evidence type="ECO:0000256" key="6">
    <source>
        <dbReference type="ARBA" id="ARBA00022833"/>
    </source>
</evidence>
<dbReference type="RefSeq" id="WP_283400388.1">
    <property type="nucleotide sequence ID" value="NZ_FXUB01000002.1"/>
</dbReference>
<comment type="cofactor">
    <cofactor evidence="8">
        <name>Zn(2+)</name>
        <dbReference type="ChEBI" id="CHEBI:29105"/>
    </cofactor>
    <text evidence="8">Binds 1 zinc ion per subunit.</text>
</comment>
<evidence type="ECO:0000256" key="4">
    <source>
        <dbReference type="ARBA" id="ARBA00022723"/>
    </source>
</evidence>